<evidence type="ECO:0000256" key="6">
    <source>
        <dbReference type="PIRSR" id="PIRSR617867-1"/>
    </source>
</evidence>
<feature type="active site" description="Nucleophile" evidence="6">
    <location>
        <position position="8"/>
    </location>
</feature>
<comment type="similarity">
    <text evidence="1">Belongs to the low molecular weight phosphotyrosine protein phosphatase family.</text>
</comment>
<evidence type="ECO:0000256" key="2">
    <source>
        <dbReference type="ARBA" id="ARBA00013064"/>
    </source>
</evidence>
<protein>
    <recommendedName>
        <fullName evidence="2">protein-tyrosine-phosphatase</fullName>
        <ecNumber evidence="2">3.1.3.48</ecNumber>
    </recommendedName>
</protein>
<feature type="active site" evidence="6">
    <location>
        <position position="14"/>
    </location>
</feature>
<dbReference type="AlphaFoldDB" id="A0A1M4UJM4"/>
<organism evidence="8 9">
    <name type="scientific">Schwartzia succinivorans DSM 10502</name>
    <dbReference type="NCBI Taxonomy" id="1123243"/>
    <lineage>
        <taxon>Bacteria</taxon>
        <taxon>Bacillati</taxon>
        <taxon>Bacillota</taxon>
        <taxon>Negativicutes</taxon>
        <taxon>Selenomonadales</taxon>
        <taxon>Selenomonadaceae</taxon>
        <taxon>Schwartzia</taxon>
    </lineage>
</organism>
<evidence type="ECO:0000259" key="7">
    <source>
        <dbReference type="SMART" id="SM00226"/>
    </source>
</evidence>
<feature type="active site" description="Proton donor" evidence="6">
    <location>
        <position position="123"/>
    </location>
</feature>
<dbReference type="PANTHER" id="PTHR11717">
    <property type="entry name" value="LOW MOLECULAR WEIGHT PROTEIN TYROSINE PHOSPHATASE"/>
    <property type="match status" value="1"/>
</dbReference>
<comment type="catalytic activity">
    <reaction evidence="5">
        <text>O-phospho-L-tyrosyl-[protein] + H2O = L-tyrosyl-[protein] + phosphate</text>
        <dbReference type="Rhea" id="RHEA:10684"/>
        <dbReference type="Rhea" id="RHEA-COMP:10136"/>
        <dbReference type="Rhea" id="RHEA-COMP:20101"/>
        <dbReference type="ChEBI" id="CHEBI:15377"/>
        <dbReference type="ChEBI" id="CHEBI:43474"/>
        <dbReference type="ChEBI" id="CHEBI:46858"/>
        <dbReference type="ChEBI" id="CHEBI:61978"/>
        <dbReference type="EC" id="3.1.3.48"/>
    </reaction>
</comment>
<keyword evidence="4" id="KW-0904">Protein phosphatase</keyword>
<dbReference type="SMART" id="SM00226">
    <property type="entry name" value="LMWPc"/>
    <property type="match status" value="1"/>
</dbReference>
<dbReference type="GO" id="GO:0004725">
    <property type="term" value="F:protein tyrosine phosphatase activity"/>
    <property type="evidence" value="ECO:0007669"/>
    <property type="project" value="UniProtKB-EC"/>
</dbReference>
<dbReference type="PANTHER" id="PTHR11717:SF7">
    <property type="entry name" value="LOW MOLECULAR WEIGHT PHOSPHOTYROSINE PROTEIN PHOSPHATASE"/>
    <property type="match status" value="1"/>
</dbReference>
<dbReference type="EC" id="3.1.3.48" evidence="2"/>
<dbReference type="InterPro" id="IPR050438">
    <property type="entry name" value="LMW_PTPase"/>
</dbReference>
<feature type="domain" description="Phosphotyrosine protein phosphatase I" evidence="7">
    <location>
        <begin position="2"/>
        <end position="147"/>
    </location>
</feature>
<dbReference type="OrthoDB" id="9784339at2"/>
<sequence length="152" mass="17850">MVKIIFICHGNICRSPMCESVMKELVRREGLENEFVIASAATTTEEIGHDVHRGTKEELRKHDIPFEPRRARQLTRDEYEDWDYIVAMDTENMEDIPYIIGADKEHKVHRLMEYCGENRDVADPWYTGNFAKTYDDVLRGCRALLEKIKNEK</sequence>
<evidence type="ECO:0000256" key="1">
    <source>
        <dbReference type="ARBA" id="ARBA00011063"/>
    </source>
</evidence>
<dbReference type="PRINTS" id="PR00719">
    <property type="entry name" value="LMWPTPASE"/>
</dbReference>
<reference evidence="8 9" key="1">
    <citation type="submission" date="2016-11" db="EMBL/GenBank/DDBJ databases">
        <authorList>
            <person name="Jaros S."/>
            <person name="Januszkiewicz K."/>
            <person name="Wedrychowicz H."/>
        </authorList>
    </citation>
    <scope>NUCLEOTIDE SEQUENCE [LARGE SCALE GENOMIC DNA]</scope>
    <source>
        <strain evidence="8 9">DSM 10502</strain>
    </source>
</reference>
<evidence type="ECO:0000313" key="8">
    <source>
        <dbReference type="EMBL" id="SHE56865.1"/>
    </source>
</evidence>
<dbReference type="InterPro" id="IPR036196">
    <property type="entry name" value="Ptyr_pPase_sf"/>
</dbReference>
<evidence type="ECO:0000256" key="5">
    <source>
        <dbReference type="ARBA" id="ARBA00051722"/>
    </source>
</evidence>
<dbReference type="CDD" id="cd16343">
    <property type="entry name" value="LMWPTP"/>
    <property type="match status" value="1"/>
</dbReference>
<keyword evidence="3" id="KW-0378">Hydrolase</keyword>
<dbReference type="Pfam" id="PF01451">
    <property type="entry name" value="LMWPc"/>
    <property type="match status" value="1"/>
</dbReference>
<gene>
    <name evidence="8" type="ORF">SAMN02745190_00685</name>
</gene>
<dbReference type="STRING" id="1123243.SAMN02745190_00685"/>
<dbReference type="Proteomes" id="UP000184404">
    <property type="component" value="Unassembled WGS sequence"/>
</dbReference>
<proteinExistence type="inferred from homology"/>
<accession>A0A1M4UJM4</accession>
<dbReference type="Gene3D" id="3.40.50.2300">
    <property type="match status" value="1"/>
</dbReference>
<dbReference type="RefSeq" id="WP_072934795.1">
    <property type="nucleotide sequence ID" value="NZ_FQUG01000003.1"/>
</dbReference>
<dbReference type="InterPro" id="IPR017867">
    <property type="entry name" value="Tyr_phospatase_low_mol_wt"/>
</dbReference>
<dbReference type="SUPFAM" id="SSF52788">
    <property type="entry name" value="Phosphotyrosine protein phosphatases I"/>
    <property type="match status" value="1"/>
</dbReference>
<evidence type="ECO:0000313" key="9">
    <source>
        <dbReference type="Proteomes" id="UP000184404"/>
    </source>
</evidence>
<dbReference type="InterPro" id="IPR023485">
    <property type="entry name" value="Ptyr_pPase"/>
</dbReference>
<evidence type="ECO:0000256" key="4">
    <source>
        <dbReference type="ARBA" id="ARBA00022912"/>
    </source>
</evidence>
<dbReference type="EMBL" id="FQUG01000003">
    <property type="protein sequence ID" value="SHE56865.1"/>
    <property type="molecule type" value="Genomic_DNA"/>
</dbReference>
<name>A0A1M4UJM4_9FIRM</name>
<keyword evidence="9" id="KW-1185">Reference proteome</keyword>
<evidence type="ECO:0000256" key="3">
    <source>
        <dbReference type="ARBA" id="ARBA00022801"/>
    </source>
</evidence>